<organism evidence="5 7">
    <name type="scientific">Didymodactylos carnosus</name>
    <dbReference type="NCBI Taxonomy" id="1234261"/>
    <lineage>
        <taxon>Eukaryota</taxon>
        <taxon>Metazoa</taxon>
        <taxon>Spiralia</taxon>
        <taxon>Gnathifera</taxon>
        <taxon>Rotifera</taxon>
        <taxon>Eurotatoria</taxon>
        <taxon>Bdelloidea</taxon>
        <taxon>Philodinida</taxon>
        <taxon>Philodinidae</taxon>
        <taxon>Didymodactylos</taxon>
    </lineage>
</organism>
<feature type="repeat" description="ANK" evidence="3">
    <location>
        <begin position="227"/>
        <end position="259"/>
    </location>
</feature>
<dbReference type="OrthoDB" id="20872at2759"/>
<dbReference type="EMBL" id="CAJNOQ010000030">
    <property type="protein sequence ID" value="CAF0743425.1"/>
    <property type="molecule type" value="Genomic_DNA"/>
</dbReference>
<dbReference type="PROSITE" id="PS50088">
    <property type="entry name" value="ANK_REPEAT"/>
    <property type="match status" value="4"/>
</dbReference>
<proteinExistence type="predicted"/>
<dbReference type="PROSITE" id="PS50297">
    <property type="entry name" value="ANK_REP_REGION"/>
    <property type="match status" value="3"/>
</dbReference>
<dbReference type="PROSITE" id="PS00636">
    <property type="entry name" value="DNAJ_1"/>
    <property type="match status" value="1"/>
</dbReference>
<accession>A0A813P0W5</accession>
<dbReference type="SMART" id="SM00271">
    <property type="entry name" value="DnaJ"/>
    <property type="match status" value="1"/>
</dbReference>
<name>A0A813P0W5_9BILA</name>
<keyword evidence="7" id="KW-1185">Reference proteome</keyword>
<evidence type="ECO:0000256" key="2">
    <source>
        <dbReference type="ARBA" id="ARBA00023043"/>
    </source>
</evidence>
<dbReference type="InterPro" id="IPR001623">
    <property type="entry name" value="DnaJ_domain"/>
</dbReference>
<dbReference type="Proteomes" id="UP000663829">
    <property type="component" value="Unassembled WGS sequence"/>
</dbReference>
<dbReference type="AlphaFoldDB" id="A0A813P0W5"/>
<feature type="domain" description="J" evidence="4">
    <location>
        <begin position="5"/>
        <end position="65"/>
    </location>
</feature>
<dbReference type="PANTHER" id="PTHR24171:SF9">
    <property type="entry name" value="ANKYRIN REPEAT DOMAIN-CONTAINING PROTEIN 39"/>
    <property type="match status" value="1"/>
</dbReference>
<dbReference type="Gene3D" id="1.10.287.110">
    <property type="entry name" value="DnaJ domain"/>
    <property type="match status" value="1"/>
</dbReference>
<evidence type="ECO:0000259" key="4">
    <source>
        <dbReference type="PROSITE" id="PS50076"/>
    </source>
</evidence>
<protein>
    <recommendedName>
        <fullName evidence="4">J domain-containing protein</fullName>
    </recommendedName>
</protein>
<dbReference type="Gene3D" id="1.25.40.20">
    <property type="entry name" value="Ankyrin repeat-containing domain"/>
    <property type="match status" value="2"/>
</dbReference>
<comment type="caution">
    <text evidence="5">The sequence shown here is derived from an EMBL/GenBank/DDBJ whole genome shotgun (WGS) entry which is preliminary data.</text>
</comment>
<dbReference type="EMBL" id="CAJOBC010000030">
    <property type="protein sequence ID" value="CAF3522002.1"/>
    <property type="molecule type" value="Genomic_DNA"/>
</dbReference>
<dbReference type="Pfam" id="PF00226">
    <property type="entry name" value="DnaJ"/>
    <property type="match status" value="1"/>
</dbReference>
<evidence type="ECO:0000256" key="3">
    <source>
        <dbReference type="PROSITE-ProRule" id="PRU00023"/>
    </source>
</evidence>
<feature type="repeat" description="ANK" evidence="3">
    <location>
        <begin position="141"/>
        <end position="173"/>
    </location>
</feature>
<dbReference type="Pfam" id="PF12796">
    <property type="entry name" value="Ank_2"/>
    <property type="match status" value="2"/>
</dbReference>
<dbReference type="SUPFAM" id="SSF46565">
    <property type="entry name" value="Chaperone J-domain"/>
    <property type="match status" value="1"/>
</dbReference>
<dbReference type="Proteomes" id="UP000681722">
    <property type="component" value="Unassembled WGS sequence"/>
</dbReference>
<gene>
    <name evidence="5" type="ORF">GPM918_LOCUS401</name>
    <name evidence="6" type="ORF">SRO942_LOCUS402</name>
</gene>
<dbReference type="InterPro" id="IPR036869">
    <property type="entry name" value="J_dom_sf"/>
</dbReference>
<evidence type="ECO:0000256" key="1">
    <source>
        <dbReference type="ARBA" id="ARBA00022737"/>
    </source>
</evidence>
<dbReference type="PROSITE" id="PS50076">
    <property type="entry name" value="DNAJ_2"/>
    <property type="match status" value="1"/>
</dbReference>
<feature type="repeat" description="ANK" evidence="3">
    <location>
        <begin position="260"/>
        <end position="292"/>
    </location>
</feature>
<evidence type="ECO:0000313" key="5">
    <source>
        <dbReference type="EMBL" id="CAF0743425.1"/>
    </source>
</evidence>
<dbReference type="InterPro" id="IPR018253">
    <property type="entry name" value="DnaJ_domain_CS"/>
</dbReference>
<reference evidence="5" key="1">
    <citation type="submission" date="2021-02" db="EMBL/GenBank/DDBJ databases">
        <authorList>
            <person name="Nowell W R."/>
        </authorList>
    </citation>
    <scope>NUCLEOTIDE SEQUENCE</scope>
</reference>
<sequence>MTDKIPYQLLDVDSEDDELTIRLAYRDKIFLYNKKSIAKKEFILINRAYETLSDYDKRKHYNNTKQWTKDLMPKDYTLQQLAVEDLQLLKIKLQDATIREVNAQDPITGHTPLYCAARIGHLEACKFLVENGAEPDLCQRTKSTALHAASFFGHPNVVKYLLQSGASYNVKNNFNNIPKNETDSQQIVNLFTELEEDPFVQAFAGNLDYFKNDYVKLERHIDEQNHLRQTLLNCASKKGYLELVQWLVDNDANLDIVDKHLNSPLHVAASNGHRKVVEYLLNKGANPNLYNKWAATAEDEATNHPDIIQLFKEMKEKNSFEMAGRGKHDMVSILFSEKVY</sequence>
<dbReference type="InterPro" id="IPR036770">
    <property type="entry name" value="Ankyrin_rpt-contain_sf"/>
</dbReference>
<dbReference type="CDD" id="cd06257">
    <property type="entry name" value="DnaJ"/>
    <property type="match status" value="1"/>
</dbReference>
<evidence type="ECO:0000313" key="7">
    <source>
        <dbReference type="Proteomes" id="UP000663829"/>
    </source>
</evidence>
<dbReference type="SMART" id="SM00248">
    <property type="entry name" value="ANK"/>
    <property type="match status" value="4"/>
</dbReference>
<dbReference type="InterPro" id="IPR002110">
    <property type="entry name" value="Ankyrin_rpt"/>
</dbReference>
<feature type="repeat" description="ANK" evidence="3">
    <location>
        <begin position="108"/>
        <end position="140"/>
    </location>
</feature>
<keyword evidence="1" id="KW-0677">Repeat</keyword>
<dbReference type="PANTHER" id="PTHR24171">
    <property type="entry name" value="ANKYRIN REPEAT DOMAIN-CONTAINING PROTEIN 39-RELATED"/>
    <property type="match status" value="1"/>
</dbReference>
<dbReference type="SUPFAM" id="SSF48403">
    <property type="entry name" value="Ankyrin repeat"/>
    <property type="match status" value="1"/>
</dbReference>
<keyword evidence="2 3" id="KW-0040">ANK repeat</keyword>
<evidence type="ECO:0000313" key="6">
    <source>
        <dbReference type="EMBL" id="CAF3522002.1"/>
    </source>
</evidence>
<dbReference type="PRINTS" id="PR01415">
    <property type="entry name" value="ANKYRIN"/>
</dbReference>